<gene>
    <name evidence="1" type="ORF">FC50_GL001930</name>
</gene>
<organism evidence="1 2">
    <name type="scientific">Lacticaseibacillus pantheris DSM 15945 = JCM 12539 = NBRC 106106</name>
    <dbReference type="NCBI Taxonomy" id="1423783"/>
    <lineage>
        <taxon>Bacteria</taxon>
        <taxon>Bacillati</taxon>
        <taxon>Bacillota</taxon>
        <taxon>Bacilli</taxon>
        <taxon>Lactobacillales</taxon>
        <taxon>Lactobacillaceae</taxon>
        <taxon>Lacticaseibacillus</taxon>
    </lineage>
</organism>
<dbReference type="EMBL" id="AZFJ01000057">
    <property type="protein sequence ID" value="KRL84916.1"/>
    <property type="molecule type" value="Genomic_DNA"/>
</dbReference>
<sequence>MGVSQMYYPYLRGKQFELIALREMITNGTLTASIVPIIEPVKASSTLKTVLQLFGRESHSLAVIQNPQATPYTPFANDEEVDELKQEPFFIPAVIGTSQEAVDTLGKYNSPNSMVVLPKTVHPELEWESQPLNNALKVIAPDNRSFLRRSHGSRVVVLDDAFTKRPRNVDYANNEDEFFSETHMYYSEDGYIGFSDYSVIGSEYIDSGYAPRAVAIHIVYFRADGQLRIRHFVSTTNDDITNVAGKFAEALEAFMQWYQSPEFNRDQNDSTALVEFKRMYDQQQYSGLGVVKKLSIEHHLEIMGRYLNERADS</sequence>
<reference evidence="1 2" key="1">
    <citation type="journal article" date="2015" name="Genome Announc.">
        <title>Expanding the biotechnology potential of lactobacilli through comparative genomics of 213 strains and associated genera.</title>
        <authorList>
            <person name="Sun Z."/>
            <person name="Harris H.M."/>
            <person name="McCann A."/>
            <person name="Guo C."/>
            <person name="Argimon S."/>
            <person name="Zhang W."/>
            <person name="Yang X."/>
            <person name="Jeffery I.B."/>
            <person name="Cooney J.C."/>
            <person name="Kagawa T.F."/>
            <person name="Liu W."/>
            <person name="Song Y."/>
            <person name="Salvetti E."/>
            <person name="Wrobel A."/>
            <person name="Rasinkangas P."/>
            <person name="Parkhill J."/>
            <person name="Rea M.C."/>
            <person name="O'Sullivan O."/>
            <person name="Ritari J."/>
            <person name="Douillard F.P."/>
            <person name="Paul Ross R."/>
            <person name="Yang R."/>
            <person name="Briner A.E."/>
            <person name="Felis G.E."/>
            <person name="de Vos W.M."/>
            <person name="Barrangou R."/>
            <person name="Klaenhammer T.R."/>
            <person name="Caufield P.W."/>
            <person name="Cui Y."/>
            <person name="Zhang H."/>
            <person name="O'Toole P.W."/>
        </authorList>
    </citation>
    <scope>NUCLEOTIDE SEQUENCE [LARGE SCALE GENOMIC DNA]</scope>
    <source>
        <strain evidence="1 2">DSM 15945</strain>
    </source>
</reference>
<protein>
    <recommendedName>
        <fullName evidence="3">Sce7725 family protein</fullName>
    </recommendedName>
</protein>
<dbReference type="AlphaFoldDB" id="A0A0R1TXG8"/>
<dbReference type="InterPro" id="IPR047727">
    <property type="entry name" value="Sce7725-like"/>
</dbReference>
<dbReference type="Proteomes" id="UP000051922">
    <property type="component" value="Unassembled WGS sequence"/>
</dbReference>
<proteinExistence type="predicted"/>
<comment type="caution">
    <text evidence="1">The sequence shown here is derived from an EMBL/GenBank/DDBJ whole genome shotgun (WGS) entry which is preliminary data.</text>
</comment>
<evidence type="ECO:0000313" key="2">
    <source>
        <dbReference type="Proteomes" id="UP000051922"/>
    </source>
</evidence>
<dbReference type="NCBIfam" id="NF033831">
    <property type="entry name" value="sce7725_fam"/>
    <property type="match status" value="1"/>
</dbReference>
<keyword evidence="2" id="KW-1185">Reference proteome</keyword>
<accession>A0A0R1TXG8</accession>
<name>A0A0R1TXG8_9LACO</name>
<evidence type="ECO:0000313" key="1">
    <source>
        <dbReference type="EMBL" id="KRL84916.1"/>
    </source>
</evidence>
<dbReference type="OrthoDB" id="8910160at2"/>
<evidence type="ECO:0008006" key="3">
    <source>
        <dbReference type="Google" id="ProtNLM"/>
    </source>
</evidence>
<dbReference type="PATRIC" id="fig|1423783.4.peg.1972"/>
<dbReference type="STRING" id="1423783.FC50_GL001930"/>